<keyword evidence="8" id="KW-1133">Transmembrane helix</keyword>
<evidence type="ECO:0000256" key="6">
    <source>
        <dbReference type="ARBA" id="ARBA00022840"/>
    </source>
</evidence>
<dbReference type="EC" id="2.7.13.3" evidence="2"/>
<evidence type="ECO:0000256" key="3">
    <source>
        <dbReference type="ARBA" id="ARBA00022679"/>
    </source>
</evidence>
<evidence type="ECO:0000256" key="1">
    <source>
        <dbReference type="ARBA" id="ARBA00000085"/>
    </source>
</evidence>
<comment type="caution">
    <text evidence="10">The sequence shown here is derived from an EMBL/GenBank/DDBJ whole genome shotgun (WGS) entry which is preliminary data.</text>
</comment>
<gene>
    <name evidence="10" type="ORF">NX774_14215</name>
</gene>
<keyword evidence="3" id="KW-0808">Transferase</keyword>
<dbReference type="InterPro" id="IPR036890">
    <property type="entry name" value="HATPase_C_sf"/>
</dbReference>
<dbReference type="RefSeq" id="WP_258822898.1">
    <property type="nucleotide sequence ID" value="NZ_JANUHB010000003.1"/>
</dbReference>
<keyword evidence="8" id="KW-0472">Membrane</keyword>
<evidence type="ECO:0000259" key="9">
    <source>
        <dbReference type="PROSITE" id="PS50109"/>
    </source>
</evidence>
<dbReference type="PROSITE" id="PS50109">
    <property type="entry name" value="HIS_KIN"/>
    <property type="match status" value="1"/>
</dbReference>
<dbReference type="PANTHER" id="PTHR43065">
    <property type="entry name" value="SENSOR HISTIDINE KINASE"/>
    <property type="match status" value="1"/>
</dbReference>
<dbReference type="InterPro" id="IPR003594">
    <property type="entry name" value="HATPase_dom"/>
</dbReference>
<keyword evidence="6" id="KW-0067">ATP-binding</keyword>
<protein>
    <recommendedName>
        <fullName evidence="2">histidine kinase</fullName>
        <ecNumber evidence="2">2.7.13.3</ecNumber>
    </recommendedName>
</protein>
<evidence type="ECO:0000313" key="10">
    <source>
        <dbReference type="EMBL" id="MCS0809081.1"/>
    </source>
</evidence>
<keyword evidence="4" id="KW-0547">Nucleotide-binding</keyword>
<sequence length="411" mass="43476">MGSERGAAAAFTLALAGMLVAAFGAGALAGSPRLQVLCALAVLALLAALWRSLRAMLRQSRGPIIESANAMAPDQRRLLDAAQAVEARLEHAPIALFRIDGAGGEGAVVPLNANARKLVAPGRAVDPAGLYRLIAAQQVHRRGMIGFDTERGTERALVSVSALTLQGKAQRLAALMPVESELEAEALNAWRQLVHVLTHEIMNSLTPVASLSRTARELLGEDGSSVPADARADLAMALDAIGRRADSLVQFVGSYRSLSNVPEPRPERVVLLVLFERVAALVRPDWQARGGRIEFAVQPPTLELVVDPGQLEQALINLLKNAADATAQVAAPIASVSARLVRGGRLQIEVADNGSGVPPELVTHIFTPFFTTRKHGSGIGLAMVRQLVHGNGGTVRYARSLGSGARFMITF</sequence>
<evidence type="ECO:0000256" key="4">
    <source>
        <dbReference type="ARBA" id="ARBA00022741"/>
    </source>
</evidence>
<keyword evidence="7" id="KW-0902">Two-component regulatory system</keyword>
<dbReference type="InterPro" id="IPR005467">
    <property type="entry name" value="His_kinase_dom"/>
</dbReference>
<keyword evidence="8" id="KW-0812">Transmembrane</keyword>
<dbReference type="SUPFAM" id="SSF55874">
    <property type="entry name" value="ATPase domain of HSP90 chaperone/DNA topoisomerase II/histidine kinase"/>
    <property type="match status" value="1"/>
</dbReference>
<dbReference type="PANTHER" id="PTHR43065:SF46">
    <property type="entry name" value="C4-DICARBOXYLATE TRANSPORT SENSOR PROTEIN DCTB"/>
    <property type="match status" value="1"/>
</dbReference>
<dbReference type="EMBL" id="JANUHB010000003">
    <property type="protein sequence ID" value="MCS0809081.1"/>
    <property type="molecule type" value="Genomic_DNA"/>
</dbReference>
<comment type="catalytic activity">
    <reaction evidence="1">
        <text>ATP + protein L-histidine = ADP + protein N-phospho-L-histidine.</text>
        <dbReference type="EC" id="2.7.13.3"/>
    </reaction>
</comment>
<dbReference type="SMART" id="SM00387">
    <property type="entry name" value="HATPase_c"/>
    <property type="match status" value="1"/>
</dbReference>
<evidence type="ECO:0000256" key="2">
    <source>
        <dbReference type="ARBA" id="ARBA00012438"/>
    </source>
</evidence>
<proteinExistence type="predicted"/>
<evidence type="ECO:0000313" key="11">
    <source>
        <dbReference type="Proteomes" id="UP001206126"/>
    </source>
</evidence>
<feature type="transmembrane region" description="Helical" evidence="8">
    <location>
        <begin position="34"/>
        <end position="53"/>
    </location>
</feature>
<keyword evidence="11" id="KW-1185">Reference proteome</keyword>
<dbReference type="Pfam" id="PF02518">
    <property type="entry name" value="HATPase_c"/>
    <property type="match status" value="1"/>
</dbReference>
<dbReference type="InterPro" id="IPR004358">
    <property type="entry name" value="Sig_transdc_His_kin-like_C"/>
</dbReference>
<dbReference type="GO" id="GO:0016301">
    <property type="term" value="F:kinase activity"/>
    <property type="evidence" value="ECO:0007669"/>
    <property type="project" value="UniProtKB-KW"/>
</dbReference>
<evidence type="ECO:0000256" key="5">
    <source>
        <dbReference type="ARBA" id="ARBA00022777"/>
    </source>
</evidence>
<dbReference type="PRINTS" id="PR00344">
    <property type="entry name" value="BCTRLSENSOR"/>
</dbReference>
<keyword evidence="5 10" id="KW-0418">Kinase</keyword>
<accession>A0ABT2DCW4</accession>
<dbReference type="Proteomes" id="UP001206126">
    <property type="component" value="Unassembled WGS sequence"/>
</dbReference>
<reference evidence="10 11" key="1">
    <citation type="submission" date="2022-08" db="EMBL/GenBank/DDBJ databases">
        <title>Reclassification of Massilia species as members of the genera Telluria, Duganella, Pseudoduganella, Mokoshia gen. nov. and Zemynaea gen. nov. using orthogonal and non-orthogonal genome-based approaches.</title>
        <authorList>
            <person name="Bowman J.P."/>
        </authorList>
    </citation>
    <scope>NUCLEOTIDE SEQUENCE [LARGE SCALE GENOMIC DNA]</scope>
    <source>
        <strain evidence="10 11">JCM 31605</strain>
    </source>
</reference>
<dbReference type="Gene3D" id="3.30.565.10">
    <property type="entry name" value="Histidine kinase-like ATPase, C-terminal domain"/>
    <property type="match status" value="1"/>
</dbReference>
<feature type="domain" description="Histidine kinase" evidence="9">
    <location>
        <begin position="196"/>
        <end position="411"/>
    </location>
</feature>
<evidence type="ECO:0000256" key="7">
    <source>
        <dbReference type="ARBA" id="ARBA00023012"/>
    </source>
</evidence>
<organism evidence="10 11">
    <name type="scientific">Massilia agilis</name>
    <dbReference type="NCBI Taxonomy" id="1811226"/>
    <lineage>
        <taxon>Bacteria</taxon>
        <taxon>Pseudomonadati</taxon>
        <taxon>Pseudomonadota</taxon>
        <taxon>Betaproteobacteria</taxon>
        <taxon>Burkholderiales</taxon>
        <taxon>Oxalobacteraceae</taxon>
        <taxon>Telluria group</taxon>
        <taxon>Massilia</taxon>
    </lineage>
</organism>
<name>A0ABT2DCW4_9BURK</name>
<dbReference type="CDD" id="cd00075">
    <property type="entry name" value="HATPase"/>
    <property type="match status" value="1"/>
</dbReference>
<evidence type="ECO:0000256" key="8">
    <source>
        <dbReference type="SAM" id="Phobius"/>
    </source>
</evidence>